<comment type="caution">
    <text evidence="1">Lacks conserved residue(s) required for the propagation of feature annotation.</text>
</comment>
<reference evidence="3 4" key="1">
    <citation type="submission" date="2019-05" db="EMBL/GenBank/DDBJ databases">
        <title>Another draft genome of Portunus trituberculatus and its Hox gene families provides insights of decapod evolution.</title>
        <authorList>
            <person name="Jeong J.-H."/>
            <person name="Song I."/>
            <person name="Kim S."/>
            <person name="Choi T."/>
            <person name="Kim D."/>
            <person name="Ryu S."/>
            <person name="Kim W."/>
        </authorList>
    </citation>
    <scope>NUCLEOTIDE SEQUENCE [LARGE SCALE GENOMIC DNA]</scope>
    <source>
        <tissue evidence="3">Muscle</tissue>
    </source>
</reference>
<evidence type="ECO:0000313" key="3">
    <source>
        <dbReference type="EMBL" id="MPC12635.1"/>
    </source>
</evidence>
<dbReference type="Pfam" id="PF01549">
    <property type="entry name" value="ShK"/>
    <property type="match status" value="2"/>
</dbReference>
<keyword evidence="1" id="KW-1015">Disulfide bond</keyword>
<feature type="domain" description="ShKT" evidence="2">
    <location>
        <begin position="96"/>
        <end position="130"/>
    </location>
</feature>
<keyword evidence="4" id="KW-1185">Reference proteome</keyword>
<evidence type="ECO:0000259" key="2">
    <source>
        <dbReference type="PROSITE" id="PS51670"/>
    </source>
</evidence>
<dbReference type="InterPro" id="IPR003582">
    <property type="entry name" value="ShKT_dom"/>
</dbReference>
<dbReference type="AlphaFoldDB" id="A0A5B7CTT0"/>
<dbReference type="OrthoDB" id="6132182at2759"/>
<dbReference type="SMART" id="SM00254">
    <property type="entry name" value="ShKT"/>
    <property type="match status" value="2"/>
</dbReference>
<evidence type="ECO:0000256" key="1">
    <source>
        <dbReference type="PROSITE-ProRule" id="PRU01005"/>
    </source>
</evidence>
<sequence>MLLINVKIQNFCNIEAKWTSLRIKKGLQAHGFESCPRSECRLGFLTRVNGFLAGCSDLDQRCEQWAYAGECTTNPGYMKVNCPVSCHMCVVQDRDCQDLNAMCYAWAHNNECKTNYSYMRKACARACSFCQPANDHSVPHVHANKVDSLWEKYQKRHPGMPIRHHG</sequence>
<feature type="disulfide bond" evidence="1">
    <location>
        <begin position="55"/>
        <end position="89"/>
    </location>
</feature>
<organism evidence="3 4">
    <name type="scientific">Portunus trituberculatus</name>
    <name type="common">Swimming crab</name>
    <name type="synonym">Neptunus trituberculatus</name>
    <dbReference type="NCBI Taxonomy" id="210409"/>
    <lineage>
        <taxon>Eukaryota</taxon>
        <taxon>Metazoa</taxon>
        <taxon>Ecdysozoa</taxon>
        <taxon>Arthropoda</taxon>
        <taxon>Crustacea</taxon>
        <taxon>Multicrustacea</taxon>
        <taxon>Malacostraca</taxon>
        <taxon>Eumalacostraca</taxon>
        <taxon>Eucarida</taxon>
        <taxon>Decapoda</taxon>
        <taxon>Pleocyemata</taxon>
        <taxon>Brachyura</taxon>
        <taxon>Eubrachyura</taxon>
        <taxon>Portunoidea</taxon>
        <taxon>Portunidae</taxon>
        <taxon>Portuninae</taxon>
        <taxon>Portunus</taxon>
    </lineage>
</organism>
<dbReference type="Proteomes" id="UP000324222">
    <property type="component" value="Unassembled WGS sequence"/>
</dbReference>
<feature type="domain" description="ShKT" evidence="2">
    <location>
        <begin position="55"/>
        <end position="89"/>
    </location>
</feature>
<protein>
    <submittedName>
        <fullName evidence="3">Putative tyrosinase-like protein tyr-3</fullName>
    </submittedName>
</protein>
<dbReference type="Gene3D" id="1.10.10.1940">
    <property type="match status" value="1"/>
</dbReference>
<dbReference type="PROSITE" id="PS51670">
    <property type="entry name" value="SHKT"/>
    <property type="match status" value="2"/>
</dbReference>
<comment type="caution">
    <text evidence="3">The sequence shown here is derived from an EMBL/GenBank/DDBJ whole genome shotgun (WGS) entry which is preliminary data.</text>
</comment>
<accession>A0A5B7CTT0</accession>
<proteinExistence type="predicted"/>
<feature type="disulfide bond" evidence="1">
    <location>
        <begin position="96"/>
        <end position="130"/>
    </location>
</feature>
<name>A0A5B7CTT0_PORTR</name>
<evidence type="ECO:0000313" key="4">
    <source>
        <dbReference type="Proteomes" id="UP000324222"/>
    </source>
</evidence>
<gene>
    <name evidence="3" type="primary">tyr-3</name>
    <name evidence="3" type="ORF">E2C01_005339</name>
</gene>
<dbReference type="EMBL" id="VSRR010000227">
    <property type="protein sequence ID" value="MPC12635.1"/>
    <property type="molecule type" value="Genomic_DNA"/>
</dbReference>